<dbReference type="EMBL" id="JASPKY010000034">
    <property type="protein sequence ID" value="KAK9747112.1"/>
    <property type="molecule type" value="Genomic_DNA"/>
</dbReference>
<protein>
    <submittedName>
        <fullName evidence="2">Uncharacterized protein</fullName>
    </submittedName>
</protein>
<accession>A0AAW1MMR4</accession>
<keyword evidence="3" id="KW-1185">Reference proteome</keyword>
<name>A0AAW1MMR4_POPJA</name>
<evidence type="ECO:0000313" key="3">
    <source>
        <dbReference type="Proteomes" id="UP001458880"/>
    </source>
</evidence>
<reference evidence="2 3" key="1">
    <citation type="journal article" date="2024" name="BMC Genomics">
        <title>De novo assembly and annotation of Popillia japonica's genome with initial clues to its potential as an invasive pest.</title>
        <authorList>
            <person name="Cucini C."/>
            <person name="Boschi S."/>
            <person name="Funari R."/>
            <person name="Cardaioli E."/>
            <person name="Iannotti N."/>
            <person name="Marturano G."/>
            <person name="Paoli F."/>
            <person name="Bruttini M."/>
            <person name="Carapelli A."/>
            <person name="Frati F."/>
            <person name="Nardi F."/>
        </authorList>
    </citation>
    <scope>NUCLEOTIDE SEQUENCE [LARGE SCALE GENOMIC DNA]</scope>
    <source>
        <strain evidence="2">DMR45628</strain>
    </source>
</reference>
<evidence type="ECO:0000256" key="1">
    <source>
        <dbReference type="SAM" id="MobiDB-lite"/>
    </source>
</evidence>
<sequence length="71" mass="8133">MKTCKTDDNDLDSDEDDNSFKEPYQDSGSDWQLSSPENSGSVANDSENNRNVEKVIIREIQQYSISMRKKV</sequence>
<comment type="caution">
    <text evidence="2">The sequence shown here is derived from an EMBL/GenBank/DDBJ whole genome shotgun (WGS) entry which is preliminary data.</text>
</comment>
<gene>
    <name evidence="2" type="ORF">QE152_g5581</name>
</gene>
<dbReference type="AlphaFoldDB" id="A0AAW1MMR4"/>
<feature type="region of interest" description="Disordered" evidence="1">
    <location>
        <begin position="1"/>
        <end position="52"/>
    </location>
</feature>
<proteinExistence type="predicted"/>
<dbReference type="Proteomes" id="UP001458880">
    <property type="component" value="Unassembled WGS sequence"/>
</dbReference>
<feature type="compositionally biased region" description="Polar residues" evidence="1">
    <location>
        <begin position="26"/>
        <end position="46"/>
    </location>
</feature>
<evidence type="ECO:0000313" key="2">
    <source>
        <dbReference type="EMBL" id="KAK9747112.1"/>
    </source>
</evidence>
<organism evidence="2 3">
    <name type="scientific">Popillia japonica</name>
    <name type="common">Japanese beetle</name>
    <dbReference type="NCBI Taxonomy" id="7064"/>
    <lineage>
        <taxon>Eukaryota</taxon>
        <taxon>Metazoa</taxon>
        <taxon>Ecdysozoa</taxon>
        <taxon>Arthropoda</taxon>
        <taxon>Hexapoda</taxon>
        <taxon>Insecta</taxon>
        <taxon>Pterygota</taxon>
        <taxon>Neoptera</taxon>
        <taxon>Endopterygota</taxon>
        <taxon>Coleoptera</taxon>
        <taxon>Polyphaga</taxon>
        <taxon>Scarabaeiformia</taxon>
        <taxon>Scarabaeidae</taxon>
        <taxon>Rutelinae</taxon>
        <taxon>Popillia</taxon>
    </lineage>
</organism>